<dbReference type="SMART" id="SM00347">
    <property type="entry name" value="HTH_MARR"/>
    <property type="match status" value="1"/>
</dbReference>
<protein>
    <recommendedName>
        <fullName evidence="2">HTH marR-type domain-containing protein</fullName>
    </recommendedName>
</protein>
<dbReference type="Pfam" id="PF12802">
    <property type="entry name" value="MarR_2"/>
    <property type="match status" value="1"/>
</dbReference>
<evidence type="ECO:0000313" key="3">
    <source>
        <dbReference type="EMBL" id="OAX51645.1"/>
    </source>
</evidence>
<feature type="compositionally biased region" description="Low complexity" evidence="1">
    <location>
        <begin position="9"/>
        <end position="18"/>
    </location>
</feature>
<dbReference type="Gene3D" id="1.10.10.10">
    <property type="entry name" value="Winged helix-like DNA-binding domain superfamily/Winged helix DNA-binding domain"/>
    <property type="match status" value="1"/>
</dbReference>
<sequence length="192" mass="21000">MSTMTSDRAGAAADGAEGPRWLSPEERDAWLCLSAIMFQLPGQLENQLQRDSGLGFVEYMVLAMLSEAPEQRLSMSDLSAQTSTRLARLSRVVKRLEEQGFVRRSTSTVDRRVTLCHLLPVGREVLEAAAPGHVEQVRRSVFNHLTRRQVTQLAGIGEALLGGKPSAVINAQLERGQHPRLGEACPGGDAER</sequence>
<evidence type="ECO:0000259" key="2">
    <source>
        <dbReference type="PROSITE" id="PS50995"/>
    </source>
</evidence>
<proteinExistence type="predicted"/>
<dbReference type="AlphaFoldDB" id="A0A199NS60"/>
<dbReference type="InterPro" id="IPR039422">
    <property type="entry name" value="MarR/SlyA-like"/>
</dbReference>
<dbReference type="SUPFAM" id="SSF46785">
    <property type="entry name" value="Winged helix' DNA-binding domain"/>
    <property type="match status" value="1"/>
</dbReference>
<dbReference type="InterPro" id="IPR000835">
    <property type="entry name" value="HTH_MarR-typ"/>
</dbReference>
<dbReference type="PROSITE" id="PS50995">
    <property type="entry name" value="HTH_MARR_2"/>
    <property type="match status" value="1"/>
</dbReference>
<dbReference type="RefSeq" id="WP_064725531.1">
    <property type="nucleotide sequence ID" value="NZ_LJBJ02000014.1"/>
</dbReference>
<reference evidence="3" key="1">
    <citation type="submission" date="2016-06" db="EMBL/GenBank/DDBJ databases">
        <title>Identification of putative biosynthetic pathways for the production of bioactive secondary metabolites by the marine actinomycete Kocuria kristinae RUTW2-3.</title>
        <authorList>
            <person name="Waterworth S.C."/>
            <person name="Walmsley T.A."/>
            <person name="Matongo T."/>
            <person name="Davies-Coleman M.T."/>
            <person name="Dorrington R.A."/>
        </authorList>
    </citation>
    <scope>NUCLEOTIDE SEQUENCE [LARGE SCALE GENOMIC DNA]</scope>
    <source>
        <strain evidence="3">RUTW2-3</strain>
    </source>
</reference>
<dbReference type="GO" id="GO:0006950">
    <property type="term" value="P:response to stress"/>
    <property type="evidence" value="ECO:0007669"/>
    <property type="project" value="TreeGrafter"/>
</dbReference>
<accession>A0A199NS60</accession>
<dbReference type="Proteomes" id="UP000053171">
    <property type="component" value="Unassembled WGS sequence"/>
</dbReference>
<gene>
    <name evidence="3" type="ORF">AN277_0207505</name>
</gene>
<organism evidence="3 4">
    <name type="scientific">Rothia kristinae</name>
    <dbReference type="NCBI Taxonomy" id="37923"/>
    <lineage>
        <taxon>Bacteria</taxon>
        <taxon>Bacillati</taxon>
        <taxon>Actinomycetota</taxon>
        <taxon>Actinomycetes</taxon>
        <taxon>Micrococcales</taxon>
        <taxon>Micrococcaceae</taxon>
        <taxon>Rothia</taxon>
    </lineage>
</organism>
<dbReference type="PANTHER" id="PTHR33164">
    <property type="entry name" value="TRANSCRIPTIONAL REGULATOR, MARR FAMILY"/>
    <property type="match status" value="1"/>
</dbReference>
<feature type="domain" description="HTH marR-type" evidence="2">
    <location>
        <begin position="26"/>
        <end position="162"/>
    </location>
</feature>
<dbReference type="GO" id="GO:0003700">
    <property type="term" value="F:DNA-binding transcription factor activity"/>
    <property type="evidence" value="ECO:0007669"/>
    <property type="project" value="InterPro"/>
</dbReference>
<dbReference type="PANTHER" id="PTHR33164:SF99">
    <property type="entry name" value="MARR FAMILY REGULATORY PROTEIN"/>
    <property type="match status" value="1"/>
</dbReference>
<evidence type="ECO:0000313" key="4">
    <source>
        <dbReference type="Proteomes" id="UP000053171"/>
    </source>
</evidence>
<dbReference type="InterPro" id="IPR036388">
    <property type="entry name" value="WH-like_DNA-bd_sf"/>
</dbReference>
<comment type="caution">
    <text evidence="3">The sequence shown here is derived from an EMBL/GenBank/DDBJ whole genome shotgun (WGS) entry which is preliminary data.</text>
</comment>
<name>A0A199NS60_9MICC</name>
<feature type="region of interest" description="Disordered" evidence="1">
    <location>
        <begin position="1"/>
        <end position="21"/>
    </location>
</feature>
<dbReference type="EMBL" id="LJBJ02000014">
    <property type="protein sequence ID" value="OAX51645.1"/>
    <property type="molecule type" value="Genomic_DNA"/>
</dbReference>
<dbReference type="InterPro" id="IPR036390">
    <property type="entry name" value="WH_DNA-bd_sf"/>
</dbReference>
<evidence type="ECO:0000256" key="1">
    <source>
        <dbReference type="SAM" id="MobiDB-lite"/>
    </source>
</evidence>
<keyword evidence="4" id="KW-1185">Reference proteome</keyword>